<dbReference type="GO" id="GO:0006629">
    <property type="term" value="P:lipid metabolic process"/>
    <property type="evidence" value="ECO:0007669"/>
    <property type="project" value="UniProtKB-KW"/>
</dbReference>
<dbReference type="Gene3D" id="3.60.60.10">
    <property type="entry name" value="Penicillin V Acylase, Chain A"/>
    <property type="match status" value="1"/>
</dbReference>
<comment type="catalytic activity">
    <reaction evidence="8">
        <text>cholate + taurine = taurocholate + H2O</text>
        <dbReference type="Rhea" id="RHEA:47108"/>
        <dbReference type="ChEBI" id="CHEBI:15377"/>
        <dbReference type="ChEBI" id="CHEBI:29747"/>
        <dbReference type="ChEBI" id="CHEBI:36257"/>
        <dbReference type="ChEBI" id="CHEBI:507393"/>
    </reaction>
    <physiologicalReaction direction="right-to-left" evidence="8">
        <dbReference type="Rhea" id="RHEA:47110"/>
    </physiologicalReaction>
</comment>
<keyword evidence="3 11" id="KW-0378">Hydrolase</keyword>
<dbReference type="InterPro" id="IPR029132">
    <property type="entry name" value="CBAH/NAAA_C"/>
</dbReference>
<dbReference type="InterPro" id="IPR047711">
    <property type="entry name" value="CBAH"/>
</dbReference>
<dbReference type="EC" id="3.5.1.24" evidence="5"/>
<dbReference type="SUPFAM" id="SSF56235">
    <property type="entry name" value="N-terminal nucleophile aminohydrolases (Ntn hydrolases)"/>
    <property type="match status" value="1"/>
</dbReference>
<name>A7A5K1_BIFAD</name>
<evidence type="ECO:0000256" key="2">
    <source>
        <dbReference type="ARBA" id="ARBA00006625"/>
    </source>
</evidence>
<reference evidence="11 12" key="1">
    <citation type="submission" date="2007-04" db="EMBL/GenBank/DDBJ databases">
        <authorList>
            <person name="Fulton L."/>
            <person name="Clifton S."/>
            <person name="Fulton B."/>
            <person name="Xu J."/>
            <person name="Minx P."/>
            <person name="Pepin K.H."/>
            <person name="Johnson M."/>
            <person name="Thiruvilangam P."/>
            <person name="Bhonagiri V."/>
            <person name="Nash W.E."/>
            <person name="Mardis E.R."/>
            <person name="Wilson R.K."/>
        </authorList>
    </citation>
    <scope>NUCLEOTIDE SEQUENCE [LARGE SCALE GENOMIC DNA]</scope>
    <source>
        <strain evidence="11 12">L2-32</strain>
    </source>
</reference>
<evidence type="ECO:0000256" key="6">
    <source>
        <dbReference type="ARBA" id="ARBA00044804"/>
    </source>
</evidence>
<sequence>MFIRRLKPWLVQPSMRMMNAPGQSNKGRKSIMCTGVRFSDEEGNMYFGRNLDWSFSYGESILATPRGYHYDNVFGASGKATPNAVIGVGVVMADRPMYFDCANEHGLAIAGLNFPGYAEFVHEPVEGTDNVATFEFPLWVARNFDSVDEVEEALKNVTLVSQIVPGQQESLLHWIIGDSERSIVVEQMADGMHVHHDDVDVLTNQPTFGFHMENLRNYMCVGNEMAEPATWGKASLSAWGAGVSMHGIPGDVSSPSRFVRVAYANTHYPQQEGEAANVSRLFHTLGSVQMVDGMAKMGNGQFERTLFTSGYSSKTNTYYMNTYDDPAIRSYAMADFDMDSSELITAA</sequence>
<dbReference type="Proteomes" id="UP000003773">
    <property type="component" value="Unassembled WGS sequence"/>
</dbReference>
<reference evidence="11 12" key="2">
    <citation type="submission" date="2007-05" db="EMBL/GenBank/DDBJ databases">
        <title>Draft genome sequence of Bifidobacterium adolescentis (L2-32).</title>
        <authorList>
            <person name="Sudarsanam P."/>
            <person name="Ley R."/>
            <person name="Guruge J."/>
            <person name="Turnbaugh P.J."/>
            <person name="Mahowald M."/>
            <person name="Liep D."/>
            <person name="Gordon J."/>
        </authorList>
    </citation>
    <scope>NUCLEOTIDE SEQUENCE [LARGE SCALE GENOMIC DNA]</scope>
    <source>
        <strain evidence="11 12">L2-32</strain>
    </source>
</reference>
<feature type="domain" description="Choloylglycine hydrolase/NAAA C-terminal" evidence="10">
    <location>
        <begin position="33"/>
        <end position="345"/>
    </location>
</feature>
<dbReference type="GO" id="GO:0045302">
    <property type="term" value="F:choloylglycine hydrolase activity"/>
    <property type="evidence" value="ECO:0007669"/>
    <property type="project" value="UniProtKB-EC"/>
</dbReference>
<evidence type="ECO:0000256" key="9">
    <source>
        <dbReference type="ARBA" id="ARBA00048897"/>
    </source>
</evidence>
<dbReference type="InterPro" id="IPR029055">
    <property type="entry name" value="Ntn_hydrolases_N"/>
</dbReference>
<protein>
    <recommendedName>
        <fullName evidence="5">choloylglycine hydrolase</fullName>
        <ecNumber evidence="5">3.5.1.24</ecNumber>
    </recommendedName>
    <alternativeName>
        <fullName evidence="6">Bile salt hydrolase</fullName>
    </alternativeName>
    <alternativeName>
        <fullName evidence="7">Choloylglycine hydrolase</fullName>
    </alternativeName>
</protein>
<dbReference type="PANTHER" id="PTHR35527">
    <property type="entry name" value="CHOLOYLGLYCINE HYDROLASE"/>
    <property type="match status" value="1"/>
</dbReference>
<comment type="caution">
    <text evidence="11">The sequence shown here is derived from an EMBL/GenBank/DDBJ whole genome shotgun (WGS) entry which is preliminary data.</text>
</comment>
<evidence type="ECO:0000256" key="1">
    <source>
        <dbReference type="ARBA" id="ARBA00004860"/>
    </source>
</evidence>
<dbReference type="NCBIfam" id="NF038245">
    <property type="entry name" value="bile_salt_hydro"/>
    <property type="match status" value="1"/>
</dbReference>
<accession>A7A5K1</accession>
<comment type="similarity">
    <text evidence="2">Belongs to the peptidase C59 family.</text>
</comment>
<dbReference type="InterPro" id="IPR052193">
    <property type="entry name" value="Peptidase_C59"/>
</dbReference>
<evidence type="ECO:0000256" key="7">
    <source>
        <dbReference type="ARBA" id="ARBA00044806"/>
    </source>
</evidence>
<dbReference type="MEROPS" id="C59.951"/>
<dbReference type="AlphaFoldDB" id="A7A5K1"/>
<evidence type="ECO:0000256" key="8">
    <source>
        <dbReference type="ARBA" id="ARBA00047285"/>
    </source>
</evidence>
<dbReference type="CDD" id="cd00542">
    <property type="entry name" value="Ntn_PVA"/>
    <property type="match status" value="1"/>
</dbReference>
<evidence type="ECO:0000256" key="5">
    <source>
        <dbReference type="ARBA" id="ARBA00044769"/>
    </source>
</evidence>
<dbReference type="HOGENOM" id="CLU_045206_1_1_11"/>
<dbReference type="EMBL" id="AAXD02000028">
    <property type="protein sequence ID" value="EDN82839.1"/>
    <property type="molecule type" value="Genomic_DNA"/>
</dbReference>
<evidence type="ECO:0000256" key="3">
    <source>
        <dbReference type="ARBA" id="ARBA00022801"/>
    </source>
</evidence>
<gene>
    <name evidence="11" type="ORF">BIFADO_01120</name>
</gene>
<proteinExistence type="inferred from homology"/>
<dbReference type="PANTHER" id="PTHR35527:SF2">
    <property type="entry name" value="HYDROLASE"/>
    <property type="match status" value="1"/>
</dbReference>
<comment type="pathway">
    <text evidence="1">Lipid metabolism; bile acid biosynthesis.</text>
</comment>
<dbReference type="Pfam" id="PF02275">
    <property type="entry name" value="CBAH"/>
    <property type="match status" value="1"/>
</dbReference>
<evidence type="ECO:0000313" key="11">
    <source>
        <dbReference type="EMBL" id="EDN82839.1"/>
    </source>
</evidence>
<evidence type="ECO:0000256" key="4">
    <source>
        <dbReference type="ARBA" id="ARBA00023098"/>
    </source>
</evidence>
<comment type="catalytic activity">
    <reaction evidence="9">
        <text>taurodeoxycholate + H2O = deoxycholate + taurine</text>
        <dbReference type="Rhea" id="RHEA:47556"/>
        <dbReference type="ChEBI" id="CHEBI:15377"/>
        <dbReference type="ChEBI" id="CHEBI:23614"/>
        <dbReference type="ChEBI" id="CHEBI:36261"/>
        <dbReference type="ChEBI" id="CHEBI:507393"/>
    </reaction>
    <physiologicalReaction direction="left-to-right" evidence="9">
        <dbReference type="Rhea" id="RHEA:47557"/>
    </physiologicalReaction>
</comment>
<evidence type="ECO:0000259" key="10">
    <source>
        <dbReference type="Pfam" id="PF02275"/>
    </source>
</evidence>
<organism evidence="11 12">
    <name type="scientific">Bifidobacterium adolescentis L2-32</name>
    <dbReference type="NCBI Taxonomy" id="411481"/>
    <lineage>
        <taxon>Bacteria</taxon>
        <taxon>Bacillati</taxon>
        <taxon>Actinomycetota</taxon>
        <taxon>Actinomycetes</taxon>
        <taxon>Bifidobacteriales</taxon>
        <taxon>Bifidobacteriaceae</taxon>
        <taxon>Bifidobacterium</taxon>
    </lineage>
</organism>
<keyword evidence="4" id="KW-0443">Lipid metabolism</keyword>
<evidence type="ECO:0000313" key="12">
    <source>
        <dbReference type="Proteomes" id="UP000003773"/>
    </source>
</evidence>